<sequence length="403" mass="44987">MVFIYPEEMWSTGIRVFNRKSVLRASQLRYLARLSVKYKENPEDKMQAWQIHSYGNLDELKLSTVRMPVITKPTEVLIKVEASSVNPIDVAMMKGYGAMALNLMRKAKNVNNINSSGIEFPLIMGRDFSGVVISKGHGVGDRLKLGDKVWGVVSIEQQGCHSSHVVVDNSMVNPRPENLSYIEAASILYAGLTAWSALWWCGGLSYKTSIATRMNRRMLVLGGSGGVGTLAIQLLKAWNMHVITTCSSDAVNVLKKLGADVVIDYKQDDADRKIFEEGPYDIILDCCNQGIEQAKAKGYQHESYITLNSPLLKNLDEHGLIGGMIRNISDFCKHNLPKAENKSTLKWAFFTPSSEGLNMIQEFVENGKLVPVVKKVYPFQELPKAYERVSLGHLRGKIVIDMK</sequence>
<dbReference type="PANTHER" id="PTHR11695">
    <property type="entry name" value="ALCOHOL DEHYDROGENASE RELATED"/>
    <property type="match status" value="1"/>
</dbReference>
<dbReference type="CDD" id="cd08248">
    <property type="entry name" value="RTN4I1"/>
    <property type="match status" value="1"/>
</dbReference>
<name>A0AAJ7RPU0_CEPCN</name>
<evidence type="ECO:0000313" key="7">
    <source>
        <dbReference type="Proteomes" id="UP000694920"/>
    </source>
</evidence>
<proteinExistence type="inferred from homology"/>
<dbReference type="Pfam" id="PF13602">
    <property type="entry name" value="ADH_zinc_N_2"/>
    <property type="match status" value="1"/>
</dbReference>
<feature type="domain" description="Enoyl reductase (ER)" evidence="6">
    <location>
        <begin position="55"/>
        <end position="400"/>
    </location>
</feature>
<dbReference type="InterPro" id="IPR036291">
    <property type="entry name" value="NAD(P)-bd_dom_sf"/>
</dbReference>
<dbReference type="InterPro" id="IPR011032">
    <property type="entry name" value="GroES-like_sf"/>
</dbReference>
<keyword evidence="7" id="KW-1185">Reference proteome</keyword>
<dbReference type="Proteomes" id="UP000694920">
    <property type="component" value="Unplaced"/>
</dbReference>
<evidence type="ECO:0000256" key="5">
    <source>
        <dbReference type="ARBA" id="ARBA00023128"/>
    </source>
</evidence>
<keyword evidence="4" id="KW-0560">Oxidoreductase</keyword>
<evidence type="ECO:0000313" key="8">
    <source>
        <dbReference type="RefSeq" id="XP_024944937.1"/>
    </source>
</evidence>
<dbReference type="InterPro" id="IPR037397">
    <property type="entry name" value="RTN4IP1"/>
</dbReference>
<protein>
    <submittedName>
        <fullName evidence="8">Reticulon-4-interacting protein 1, mitochondrial isoform X1</fullName>
    </submittedName>
</protein>
<accession>A0AAJ7RPU0</accession>
<dbReference type="Gene3D" id="3.40.50.720">
    <property type="entry name" value="NAD(P)-binding Rossmann-like Domain"/>
    <property type="match status" value="1"/>
</dbReference>
<dbReference type="GO" id="GO:0005739">
    <property type="term" value="C:mitochondrion"/>
    <property type="evidence" value="ECO:0007669"/>
    <property type="project" value="UniProtKB-SubCell"/>
</dbReference>
<dbReference type="SUPFAM" id="SSF50129">
    <property type="entry name" value="GroES-like"/>
    <property type="match status" value="1"/>
</dbReference>
<dbReference type="GeneID" id="107271890"/>
<keyword evidence="5" id="KW-0496">Mitochondrion</keyword>
<dbReference type="PANTHER" id="PTHR11695:SF294">
    <property type="entry name" value="RETICULON-4-INTERACTING PROTEIN 1, MITOCHONDRIAL"/>
    <property type="match status" value="1"/>
</dbReference>
<dbReference type="Gene3D" id="3.90.180.10">
    <property type="entry name" value="Medium-chain alcohol dehydrogenases, catalytic domain"/>
    <property type="match status" value="1"/>
</dbReference>
<dbReference type="FunFam" id="3.40.50.720:FF:000147">
    <property type="entry name" value="Reticulon-4-interacting protein 1 homolog, mitochondrial"/>
    <property type="match status" value="1"/>
</dbReference>
<organism evidence="7 8">
    <name type="scientific">Cephus cinctus</name>
    <name type="common">Wheat stem sawfly</name>
    <dbReference type="NCBI Taxonomy" id="211228"/>
    <lineage>
        <taxon>Eukaryota</taxon>
        <taxon>Metazoa</taxon>
        <taxon>Ecdysozoa</taxon>
        <taxon>Arthropoda</taxon>
        <taxon>Hexapoda</taxon>
        <taxon>Insecta</taxon>
        <taxon>Pterygota</taxon>
        <taxon>Neoptera</taxon>
        <taxon>Endopterygota</taxon>
        <taxon>Hymenoptera</taxon>
        <taxon>Cephoidea</taxon>
        <taxon>Cephidae</taxon>
        <taxon>Cephus</taxon>
    </lineage>
</organism>
<dbReference type="GO" id="GO:0016491">
    <property type="term" value="F:oxidoreductase activity"/>
    <property type="evidence" value="ECO:0007669"/>
    <property type="project" value="UniProtKB-KW"/>
</dbReference>
<dbReference type="InterPro" id="IPR020843">
    <property type="entry name" value="ER"/>
</dbReference>
<dbReference type="Pfam" id="PF08240">
    <property type="entry name" value="ADH_N"/>
    <property type="match status" value="1"/>
</dbReference>
<dbReference type="SUPFAM" id="SSF51735">
    <property type="entry name" value="NAD(P)-binding Rossmann-fold domains"/>
    <property type="match status" value="1"/>
</dbReference>
<evidence type="ECO:0000256" key="4">
    <source>
        <dbReference type="ARBA" id="ARBA00023002"/>
    </source>
</evidence>
<dbReference type="InterPro" id="IPR050700">
    <property type="entry name" value="YIM1/Zinc_Alcohol_DH_Fams"/>
</dbReference>
<keyword evidence="3" id="KW-0809">Transit peptide</keyword>
<comment type="similarity">
    <text evidence="2">Belongs to the zinc-containing alcohol dehydrogenase family. Quinone oxidoreductase subfamily.</text>
</comment>
<dbReference type="InterPro" id="IPR013154">
    <property type="entry name" value="ADH-like_N"/>
</dbReference>
<evidence type="ECO:0000256" key="1">
    <source>
        <dbReference type="ARBA" id="ARBA00004173"/>
    </source>
</evidence>
<gene>
    <name evidence="8" type="primary">LOC107271890</name>
</gene>
<evidence type="ECO:0000259" key="6">
    <source>
        <dbReference type="SMART" id="SM00829"/>
    </source>
</evidence>
<evidence type="ECO:0000256" key="3">
    <source>
        <dbReference type="ARBA" id="ARBA00022946"/>
    </source>
</evidence>
<comment type="subcellular location">
    <subcellularLocation>
        <location evidence="1">Mitochondrion</location>
    </subcellularLocation>
</comment>
<dbReference type="AlphaFoldDB" id="A0AAJ7RPU0"/>
<dbReference type="SMART" id="SM00829">
    <property type="entry name" value="PKS_ER"/>
    <property type="match status" value="1"/>
</dbReference>
<reference evidence="8" key="1">
    <citation type="submission" date="2025-08" db="UniProtKB">
        <authorList>
            <consortium name="RefSeq"/>
        </authorList>
    </citation>
    <scope>IDENTIFICATION</scope>
</reference>
<dbReference type="RefSeq" id="XP_024944937.1">
    <property type="nucleotide sequence ID" value="XM_025089169.1"/>
</dbReference>
<evidence type="ECO:0000256" key="2">
    <source>
        <dbReference type="ARBA" id="ARBA00010371"/>
    </source>
</evidence>